<keyword evidence="7" id="KW-1185">Reference proteome</keyword>
<dbReference type="SMART" id="SM00360">
    <property type="entry name" value="RRM"/>
    <property type="match status" value="1"/>
</dbReference>
<dbReference type="Proteomes" id="UP000887581">
    <property type="component" value="Unplaced"/>
</dbReference>
<dbReference type="WBParaSite" id="sdigi.contig75.g3685.t1">
    <property type="protein sequence ID" value="sdigi.contig75.g3685.t1"/>
    <property type="gene ID" value="sdigi.contig75.g3685"/>
</dbReference>
<dbReference type="PROSITE" id="PS50102">
    <property type="entry name" value="RRM"/>
    <property type="match status" value="1"/>
</dbReference>
<dbReference type="AlphaFoldDB" id="A0A915Q6X9"/>
<evidence type="ECO:0000256" key="2">
    <source>
        <dbReference type="ARBA" id="ARBA00022884"/>
    </source>
</evidence>
<evidence type="ECO:0000256" key="5">
    <source>
        <dbReference type="SAM" id="MobiDB-lite"/>
    </source>
</evidence>
<sequence>MQALYQLSASAAPQAFQSPGQPPVTLAAMKQFMQAGVPPVLLQQIQVAQQQQLAAASAGTIHYLQAAAMHQSSGLLAAPVVGAVVSNAEGEKQDEKLAREQYDLQVQMQMAAVAGIGPQMPPPSTVQSQPASSNALTTPDPSTSSNSVDSAPKRLHVSNIPFRFRDPDLRAMFEKYGPVTDVEIIFNERGSKGFGFVTMEKSADAEKARQELHGSSVEGRKIENASLRKKLQTCGIEKWGIHNLKDFEIQWKRAAVMVNALF</sequence>
<proteinExistence type="predicted"/>
<dbReference type="InterPro" id="IPR035979">
    <property type="entry name" value="RBD_domain_sf"/>
</dbReference>
<keyword evidence="2 4" id="KW-0694">RNA-binding</keyword>
<name>A0A915Q6X9_9BILA</name>
<feature type="domain" description="RRM" evidence="6">
    <location>
        <begin position="153"/>
        <end position="229"/>
    </location>
</feature>
<dbReference type="PANTHER" id="PTHR15597">
    <property type="entry name" value="ATAXIN 2-BINDING PROTEIN 1-RELATED"/>
    <property type="match status" value="1"/>
</dbReference>
<dbReference type="FunFam" id="3.30.70.330:FF:000821">
    <property type="entry name" value="Sex determination protein fox-1"/>
    <property type="match status" value="1"/>
</dbReference>
<dbReference type="PANTHER" id="PTHR15597:SF22">
    <property type="entry name" value="RNA-BINDING FOX PROTEIN 1, ISOFORM H"/>
    <property type="match status" value="1"/>
</dbReference>
<dbReference type="Pfam" id="PF00076">
    <property type="entry name" value="RRM_1"/>
    <property type="match status" value="1"/>
</dbReference>
<evidence type="ECO:0000313" key="8">
    <source>
        <dbReference type="WBParaSite" id="sdigi.contig75.g3685.t1"/>
    </source>
</evidence>
<evidence type="ECO:0000256" key="3">
    <source>
        <dbReference type="ARBA" id="ARBA00023242"/>
    </source>
</evidence>
<dbReference type="GO" id="GO:0007399">
    <property type="term" value="P:nervous system development"/>
    <property type="evidence" value="ECO:0007669"/>
    <property type="project" value="InterPro"/>
</dbReference>
<feature type="region of interest" description="Disordered" evidence="5">
    <location>
        <begin position="115"/>
        <end position="152"/>
    </location>
</feature>
<dbReference type="GO" id="GO:0000381">
    <property type="term" value="P:regulation of alternative mRNA splicing, via spliceosome"/>
    <property type="evidence" value="ECO:0007669"/>
    <property type="project" value="InterPro"/>
</dbReference>
<evidence type="ECO:0000313" key="7">
    <source>
        <dbReference type="Proteomes" id="UP000887581"/>
    </source>
</evidence>
<reference evidence="8" key="1">
    <citation type="submission" date="2022-11" db="UniProtKB">
        <authorList>
            <consortium name="WormBaseParasite"/>
        </authorList>
    </citation>
    <scope>IDENTIFICATION</scope>
</reference>
<dbReference type="GO" id="GO:0003729">
    <property type="term" value="F:mRNA binding"/>
    <property type="evidence" value="ECO:0007669"/>
    <property type="project" value="TreeGrafter"/>
</dbReference>
<dbReference type="Gene3D" id="3.30.70.330">
    <property type="match status" value="1"/>
</dbReference>
<dbReference type="InterPro" id="IPR000504">
    <property type="entry name" value="RRM_dom"/>
</dbReference>
<dbReference type="SUPFAM" id="SSF54928">
    <property type="entry name" value="RNA-binding domain, RBD"/>
    <property type="match status" value="1"/>
</dbReference>
<feature type="compositionally biased region" description="Polar residues" evidence="5">
    <location>
        <begin position="125"/>
        <end position="149"/>
    </location>
</feature>
<evidence type="ECO:0000259" key="6">
    <source>
        <dbReference type="PROSITE" id="PS50102"/>
    </source>
</evidence>
<protein>
    <submittedName>
        <fullName evidence="8">RRM domain-containing protein</fullName>
    </submittedName>
</protein>
<accession>A0A915Q6X9</accession>
<dbReference type="CDD" id="cd12407">
    <property type="entry name" value="RRM_FOX1_like"/>
    <property type="match status" value="1"/>
</dbReference>
<evidence type="ECO:0000256" key="4">
    <source>
        <dbReference type="PROSITE-ProRule" id="PRU00176"/>
    </source>
</evidence>
<dbReference type="InterPro" id="IPR034237">
    <property type="entry name" value="FOX1_RRM"/>
</dbReference>
<organism evidence="7 8">
    <name type="scientific">Setaria digitata</name>
    <dbReference type="NCBI Taxonomy" id="48799"/>
    <lineage>
        <taxon>Eukaryota</taxon>
        <taxon>Metazoa</taxon>
        <taxon>Ecdysozoa</taxon>
        <taxon>Nematoda</taxon>
        <taxon>Chromadorea</taxon>
        <taxon>Rhabditida</taxon>
        <taxon>Spirurina</taxon>
        <taxon>Spiruromorpha</taxon>
        <taxon>Filarioidea</taxon>
        <taxon>Setariidae</taxon>
        <taxon>Setaria</taxon>
    </lineage>
</organism>
<dbReference type="InterPro" id="IPR012677">
    <property type="entry name" value="Nucleotide-bd_a/b_plait_sf"/>
</dbReference>
<dbReference type="GO" id="GO:0005737">
    <property type="term" value="C:cytoplasm"/>
    <property type="evidence" value="ECO:0007669"/>
    <property type="project" value="TreeGrafter"/>
</dbReference>
<dbReference type="InterPro" id="IPR047131">
    <property type="entry name" value="RBFOX1-like"/>
</dbReference>
<comment type="subcellular location">
    <subcellularLocation>
        <location evidence="1">Nucleus</location>
    </subcellularLocation>
</comment>
<dbReference type="GO" id="GO:0005634">
    <property type="term" value="C:nucleus"/>
    <property type="evidence" value="ECO:0007669"/>
    <property type="project" value="UniProtKB-SubCell"/>
</dbReference>
<keyword evidence="3" id="KW-0539">Nucleus</keyword>
<evidence type="ECO:0000256" key="1">
    <source>
        <dbReference type="ARBA" id="ARBA00004123"/>
    </source>
</evidence>